<dbReference type="InterPro" id="IPR005123">
    <property type="entry name" value="Oxoglu/Fe-dep_dioxygenase_dom"/>
</dbReference>
<organism evidence="4 5">
    <name type="scientific">Nelumbo nucifera</name>
    <name type="common">Sacred lotus</name>
    <dbReference type="NCBI Taxonomy" id="4432"/>
    <lineage>
        <taxon>Eukaryota</taxon>
        <taxon>Viridiplantae</taxon>
        <taxon>Streptophyta</taxon>
        <taxon>Embryophyta</taxon>
        <taxon>Tracheophyta</taxon>
        <taxon>Spermatophyta</taxon>
        <taxon>Magnoliopsida</taxon>
        <taxon>Proteales</taxon>
        <taxon>Nelumbonaceae</taxon>
        <taxon>Nelumbo</taxon>
    </lineage>
</organism>
<dbReference type="GeneID" id="104587039"/>
<dbReference type="RefSeq" id="XP_010242775.1">
    <property type="nucleotide sequence ID" value="XM_010244473.2"/>
</dbReference>
<reference evidence="5 6" key="1">
    <citation type="submission" date="2025-04" db="UniProtKB">
        <authorList>
            <consortium name="RefSeq"/>
        </authorList>
    </citation>
    <scope>IDENTIFICATION</scope>
</reference>
<dbReference type="OrthoDB" id="271595at2759"/>
<comment type="similarity">
    <text evidence="1">Belongs to the alkB family.</text>
</comment>
<dbReference type="GO" id="GO:0006402">
    <property type="term" value="P:mRNA catabolic process"/>
    <property type="evidence" value="ECO:0007669"/>
    <property type="project" value="InterPro"/>
</dbReference>
<dbReference type="Pfam" id="PF13532">
    <property type="entry name" value="2OG-FeII_Oxy_2"/>
    <property type="match status" value="1"/>
</dbReference>
<dbReference type="InterPro" id="IPR037151">
    <property type="entry name" value="AlkB-like_sf"/>
</dbReference>
<feature type="domain" description="Fe2OG dioxygenase" evidence="3">
    <location>
        <begin position="313"/>
        <end position="410"/>
    </location>
</feature>
<feature type="region of interest" description="Disordered" evidence="2">
    <location>
        <begin position="95"/>
        <end position="119"/>
    </location>
</feature>
<dbReference type="InterPro" id="IPR027450">
    <property type="entry name" value="AlkB-like"/>
</dbReference>
<dbReference type="GO" id="GO:0032451">
    <property type="term" value="F:demethylase activity"/>
    <property type="evidence" value="ECO:0007669"/>
    <property type="project" value="InterPro"/>
</dbReference>
<dbReference type="PANTHER" id="PTHR31447:SF1">
    <property type="entry name" value="OS06G0138200 PROTEIN"/>
    <property type="match status" value="1"/>
</dbReference>
<name>A0A1U7Z743_NELNU</name>
<evidence type="ECO:0000256" key="2">
    <source>
        <dbReference type="SAM" id="MobiDB-lite"/>
    </source>
</evidence>
<dbReference type="KEGG" id="nnu:104587039"/>
<proteinExistence type="inferred from homology"/>
<dbReference type="eggNOG" id="KOG4176">
    <property type="taxonomic scope" value="Eukaryota"/>
</dbReference>
<keyword evidence="4" id="KW-1185">Reference proteome</keyword>
<accession>A0A1U7Z743</accession>
<evidence type="ECO:0000313" key="6">
    <source>
        <dbReference type="RefSeq" id="XP_010242776.1"/>
    </source>
</evidence>
<gene>
    <name evidence="5 6" type="primary">LOC104587039</name>
</gene>
<evidence type="ECO:0000256" key="1">
    <source>
        <dbReference type="ARBA" id="ARBA00007879"/>
    </source>
</evidence>
<dbReference type="AlphaFoldDB" id="A0A1U7Z743"/>
<evidence type="ECO:0000313" key="5">
    <source>
        <dbReference type="RefSeq" id="XP_010242775.1"/>
    </source>
</evidence>
<protein>
    <submittedName>
        <fullName evidence="5 6">Uncharacterized protein LOC104587039 isoform X1</fullName>
    </submittedName>
</protein>
<dbReference type="SUPFAM" id="SSF51197">
    <property type="entry name" value="Clavaminate synthase-like"/>
    <property type="match status" value="1"/>
</dbReference>
<dbReference type="GO" id="GO:0003729">
    <property type="term" value="F:mRNA binding"/>
    <property type="evidence" value="ECO:0007669"/>
    <property type="project" value="InterPro"/>
</dbReference>
<dbReference type="InterPro" id="IPR044842">
    <property type="entry name" value="ALKBH9B/ALKBH10B-like"/>
</dbReference>
<dbReference type="PANTHER" id="PTHR31447">
    <property type="entry name" value="HYDROXYPROLINE-RICH GLYCOPROTEIN FAMILY PROTEIN-RELATED"/>
    <property type="match status" value="1"/>
</dbReference>
<sequence length="497" mass="55783">MTTHDFSGNILDSVGDSVLLILQQLGRKEIVNLLSDGFCKQCKDLLHHRIQNLSQNGRVDEISLPDCGDSESSIAFGREDSSNLYFPDINSVSPIQVSHSNHHESSDPSEESPSSARCHAHVTDFSPVQESSHRQQYSFDHPGCEVTWDDEESGEALVMVDNAVEGDEVIQKGPSLSREQRERIRLSQVGRKKEFVYIEKIRGKSVNILQGLELHTRVFSAVEQKKIVDYVYSLQDIGRKGQLKARTYSEPRKWMRGKGRVTIQFGCCYNYAVDKNENPPGILRDEEVDPIPPMFKTIIKRLVRWHVLPPTCVPNSCIVNIYDEGDCIPPHIDHHDFLRPFCVISFLSECNILFGSSLKVEGPGEFSGPVSIPLPVGSVFIMNGNGADIAKHCVPAVPTKRISITFRKMDDSKVPDNYFPDPELEDLQPLVYAPLTNSSVQQDQHSHQEQHNIQLPEYISRVINETNCSPFHSGKEAFPPFGSLGLKNRPGAIKNRS</sequence>
<dbReference type="PROSITE" id="PS51471">
    <property type="entry name" value="FE2OG_OXY"/>
    <property type="match status" value="1"/>
</dbReference>
<dbReference type="RefSeq" id="XP_010242776.1">
    <property type="nucleotide sequence ID" value="XM_010244474.2"/>
</dbReference>
<dbReference type="Gene3D" id="2.60.120.590">
    <property type="entry name" value="Alpha-ketoglutarate-dependent dioxygenase AlkB-like"/>
    <property type="match status" value="1"/>
</dbReference>
<dbReference type="Proteomes" id="UP000189703">
    <property type="component" value="Unplaced"/>
</dbReference>
<evidence type="ECO:0000259" key="3">
    <source>
        <dbReference type="PROSITE" id="PS51471"/>
    </source>
</evidence>
<evidence type="ECO:0000313" key="4">
    <source>
        <dbReference type="Proteomes" id="UP000189703"/>
    </source>
</evidence>